<evidence type="ECO:0000256" key="6">
    <source>
        <dbReference type="ARBA" id="ARBA00023098"/>
    </source>
</evidence>
<evidence type="ECO:0000259" key="9">
    <source>
        <dbReference type="Pfam" id="PF22700"/>
    </source>
</evidence>
<feature type="domain" description="Diphosphomevalonate decarboxylase-like N-terminal" evidence="9">
    <location>
        <begin position="25"/>
        <end position="181"/>
    </location>
</feature>
<keyword evidence="4" id="KW-0547">Nucleotide-binding</keyword>
<dbReference type="InterPro" id="IPR005935">
    <property type="entry name" value="Mev_decarb"/>
</dbReference>
<evidence type="ECO:0000259" key="8">
    <source>
        <dbReference type="Pfam" id="PF18376"/>
    </source>
</evidence>
<dbReference type="InterPro" id="IPR029765">
    <property type="entry name" value="Mev_diP_decarb"/>
</dbReference>
<dbReference type="PIRSF" id="PIRSF015950">
    <property type="entry name" value="Mev_P_decrbx"/>
    <property type="match status" value="1"/>
</dbReference>
<dbReference type="GO" id="GO:0005829">
    <property type="term" value="C:cytosol"/>
    <property type="evidence" value="ECO:0007669"/>
    <property type="project" value="InterPro"/>
</dbReference>
<reference evidence="10 11" key="1">
    <citation type="submission" date="2018-06" db="EMBL/GenBank/DDBJ databases">
        <authorList>
            <consortium name="Pathogen Informatics"/>
            <person name="Doyle S."/>
        </authorList>
    </citation>
    <scope>NUCLEOTIDE SEQUENCE [LARGE SCALE GENOMIC DNA]</scope>
    <source>
        <strain evidence="10 11">NCTC10717</strain>
    </source>
</reference>
<organism evidence="10 11">
    <name type="scientific">Suttonella indologenes</name>
    <dbReference type="NCBI Taxonomy" id="13276"/>
    <lineage>
        <taxon>Bacteria</taxon>
        <taxon>Pseudomonadati</taxon>
        <taxon>Pseudomonadota</taxon>
        <taxon>Gammaproteobacteria</taxon>
        <taxon>Cardiobacteriales</taxon>
        <taxon>Cardiobacteriaceae</taxon>
        <taxon>Suttonella</taxon>
    </lineage>
</organism>
<dbReference type="EC" id="4.1.1.33" evidence="2"/>
<keyword evidence="3" id="KW-0444">Lipid biosynthesis</keyword>
<feature type="domain" description="Mvd1 C-terminal" evidence="8">
    <location>
        <begin position="199"/>
        <end position="323"/>
    </location>
</feature>
<dbReference type="OrthoDB" id="5498344at2"/>
<dbReference type="Proteomes" id="UP000254575">
    <property type="component" value="Unassembled WGS sequence"/>
</dbReference>
<dbReference type="GO" id="GO:0019287">
    <property type="term" value="P:isopentenyl diphosphate biosynthetic process, mevalonate pathway"/>
    <property type="evidence" value="ECO:0007669"/>
    <property type="project" value="InterPro"/>
</dbReference>
<dbReference type="SUPFAM" id="SSF54211">
    <property type="entry name" value="Ribosomal protein S5 domain 2-like"/>
    <property type="match status" value="1"/>
</dbReference>
<dbReference type="Gene3D" id="3.30.230.10">
    <property type="match status" value="1"/>
</dbReference>
<dbReference type="EMBL" id="UHIA01000003">
    <property type="protein sequence ID" value="SUO92233.1"/>
    <property type="molecule type" value="Genomic_DNA"/>
</dbReference>
<dbReference type="GO" id="GO:0004163">
    <property type="term" value="F:diphosphomevalonate decarboxylase activity"/>
    <property type="evidence" value="ECO:0007669"/>
    <property type="project" value="UniProtKB-EC"/>
</dbReference>
<gene>
    <name evidence="10" type="ORF">NCTC10717_00447</name>
</gene>
<dbReference type="InterPro" id="IPR036554">
    <property type="entry name" value="GHMP_kinase_C_sf"/>
</dbReference>
<evidence type="ECO:0000313" key="10">
    <source>
        <dbReference type="EMBL" id="SUO92233.1"/>
    </source>
</evidence>
<keyword evidence="11" id="KW-1185">Reference proteome</keyword>
<dbReference type="Pfam" id="PF18376">
    <property type="entry name" value="MDD_C"/>
    <property type="match status" value="1"/>
</dbReference>
<dbReference type="Gene3D" id="3.30.70.890">
    <property type="entry name" value="GHMP kinase, C-terminal domain"/>
    <property type="match status" value="1"/>
</dbReference>
<dbReference type="PANTHER" id="PTHR10977:SF3">
    <property type="entry name" value="DIPHOSPHOMEVALONATE DECARBOXYLASE"/>
    <property type="match status" value="1"/>
</dbReference>
<dbReference type="SUPFAM" id="SSF55060">
    <property type="entry name" value="GHMP Kinase, C-terminal domain"/>
    <property type="match status" value="1"/>
</dbReference>
<dbReference type="RefSeq" id="WP_115217746.1">
    <property type="nucleotide sequence ID" value="NZ_UHIA01000003.1"/>
</dbReference>
<dbReference type="GO" id="GO:0005524">
    <property type="term" value="F:ATP binding"/>
    <property type="evidence" value="ECO:0007669"/>
    <property type="project" value="UniProtKB-KW"/>
</dbReference>
<evidence type="ECO:0000256" key="1">
    <source>
        <dbReference type="ARBA" id="ARBA00008831"/>
    </source>
</evidence>
<dbReference type="PANTHER" id="PTHR10977">
    <property type="entry name" value="DIPHOSPHOMEVALONATE DECARBOXYLASE"/>
    <property type="match status" value="1"/>
</dbReference>
<accession>A0A380MMT1</accession>
<keyword evidence="7" id="KW-0456">Lyase</keyword>
<evidence type="ECO:0000256" key="5">
    <source>
        <dbReference type="ARBA" id="ARBA00022840"/>
    </source>
</evidence>
<evidence type="ECO:0000313" key="11">
    <source>
        <dbReference type="Proteomes" id="UP000254575"/>
    </source>
</evidence>
<name>A0A380MMT1_9GAMM</name>
<evidence type="ECO:0000256" key="7">
    <source>
        <dbReference type="ARBA" id="ARBA00023239"/>
    </source>
</evidence>
<evidence type="ECO:0000256" key="3">
    <source>
        <dbReference type="ARBA" id="ARBA00022516"/>
    </source>
</evidence>
<dbReference type="NCBIfam" id="TIGR01240">
    <property type="entry name" value="mevDPdecarb"/>
    <property type="match status" value="1"/>
</dbReference>
<dbReference type="AlphaFoldDB" id="A0A380MMT1"/>
<dbReference type="Pfam" id="PF22700">
    <property type="entry name" value="MVD-like_N"/>
    <property type="match status" value="1"/>
</dbReference>
<dbReference type="InterPro" id="IPR041431">
    <property type="entry name" value="Mvd1_C"/>
</dbReference>
<dbReference type="InterPro" id="IPR014721">
    <property type="entry name" value="Ribsml_uS5_D2-typ_fold_subgr"/>
</dbReference>
<evidence type="ECO:0000256" key="2">
    <source>
        <dbReference type="ARBA" id="ARBA00012296"/>
    </source>
</evidence>
<protein>
    <recommendedName>
        <fullName evidence="2">diphosphomevalonate decarboxylase</fullName>
        <ecNumber evidence="2">4.1.1.33</ecNumber>
    </recommendedName>
</protein>
<proteinExistence type="inferred from homology"/>
<evidence type="ECO:0000256" key="4">
    <source>
        <dbReference type="ARBA" id="ARBA00022741"/>
    </source>
</evidence>
<dbReference type="InterPro" id="IPR053859">
    <property type="entry name" value="MVD-like_N"/>
</dbReference>
<keyword evidence="6" id="KW-0443">Lipid metabolism</keyword>
<sequence length="329" mass="35629">MTKEEYFNRFLPPHLQAKDSGQAYAPANIALSKYWGKRDAALNLPMNGSLSISLGALGTHTTVIAIDAPQDMMVLNGKNISPDSAFYRKTQAFIRLFRRGQTPSLLIESSNTIPTAAGLASSASGFAALTLALADLWQLDLDSRILSSFARIGSGSAARSLWHGFVKWQKGEAADGSDSYAMPITSDWQDLHIGLLEIDTAEKSVSSRDGMNHTVATSPLYAPWAACAEADLQTIEEAIANRDFHLLAQTAESNAFAMHASMMAARPALIYLQAESFRQIARIHALRAQGLPLYFTADAGPNLKLLYLAKDEAEVLAAFPHMVAINPFA</sequence>
<dbReference type="InterPro" id="IPR020568">
    <property type="entry name" value="Ribosomal_Su5_D2-typ_SF"/>
</dbReference>
<keyword evidence="5" id="KW-0067">ATP-binding</keyword>
<comment type="similarity">
    <text evidence="1">Belongs to the diphosphomevalonate decarboxylase family.</text>
</comment>